<dbReference type="EMBL" id="FOTS01000023">
    <property type="protein sequence ID" value="SFL87639.1"/>
    <property type="molecule type" value="Genomic_DNA"/>
</dbReference>
<feature type="transmembrane region" description="Helical" evidence="1">
    <location>
        <begin position="7"/>
        <end position="27"/>
    </location>
</feature>
<evidence type="ECO:0000313" key="2">
    <source>
        <dbReference type="EMBL" id="SFL87639.1"/>
    </source>
</evidence>
<organism evidence="2 3">
    <name type="scientific">Pelosinus propionicus DSM 13327</name>
    <dbReference type="NCBI Taxonomy" id="1123291"/>
    <lineage>
        <taxon>Bacteria</taxon>
        <taxon>Bacillati</taxon>
        <taxon>Bacillota</taxon>
        <taxon>Negativicutes</taxon>
        <taxon>Selenomonadales</taxon>
        <taxon>Sporomusaceae</taxon>
        <taxon>Pelosinus</taxon>
    </lineage>
</organism>
<dbReference type="STRING" id="1123291.SAMN04490355_102341"/>
<proteinExistence type="predicted"/>
<dbReference type="AlphaFoldDB" id="A0A1I4L9T9"/>
<evidence type="ECO:0008006" key="4">
    <source>
        <dbReference type="Google" id="ProtNLM"/>
    </source>
</evidence>
<evidence type="ECO:0000313" key="3">
    <source>
        <dbReference type="Proteomes" id="UP000199520"/>
    </source>
</evidence>
<evidence type="ECO:0000256" key="1">
    <source>
        <dbReference type="SAM" id="Phobius"/>
    </source>
</evidence>
<name>A0A1I4L9T9_9FIRM</name>
<dbReference type="RefSeq" id="WP_090938065.1">
    <property type="nucleotide sequence ID" value="NZ_FOTS01000023.1"/>
</dbReference>
<keyword evidence="1" id="KW-1133">Transmembrane helix</keyword>
<keyword evidence="1" id="KW-0812">Transmembrane</keyword>
<dbReference type="OrthoDB" id="9789552at2"/>
<dbReference type="InterPro" id="IPR025394">
    <property type="entry name" value="DUF4127"/>
</dbReference>
<dbReference type="Pfam" id="PF13552">
    <property type="entry name" value="DUF4127"/>
    <property type="match status" value="1"/>
</dbReference>
<keyword evidence="1" id="KW-0472">Membrane</keyword>
<accession>A0A1I4L9T9</accession>
<reference evidence="3" key="1">
    <citation type="submission" date="2016-10" db="EMBL/GenBank/DDBJ databases">
        <authorList>
            <person name="Varghese N."/>
            <person name="Submissions S."/>
        </authorList>
    </citation>
    <scope>NUCLEOTIDE SEQUENCE [LARGE SCALE GENOMIC DNA]</scope>
    <source>
        <strain evidence="3">DSM 13327</strain>
    </source>
</reference>
<sequence>MSKNFKYFVLIISFFIATTSLLHISPWRSDPIMTWKLNVNYWLTVVLLPLDSRPPCTQFVEQLGQITGIRVLLPQQELLDNYQTPANKKELRIWLRQVSSQADAAIISTDMLIHGSLLASRLSMGSNEDTNEVLDLLTVIHQENPYLKMYAFNIIPRLLIADNQENITYQRNMLKYSVIKDQVYTFENAEDIKTTHSLEKQLPANVIQHYTALYEKNTTLNLALLNMVEQGTLAGLVIGQDDGQPFGIPNMNKQQLQHQLSQKPSLANKVFITRGTDEVAISLLGHIVMENSNDRPKVFVMYSDHDAAQIIMPFMPHTVAKTVQEKMRIAGAVEAKKIDDADFILYIHVGTSNNQSTFSSSAEQVRTLLDQGYRVALVDLTEHFQVSETLLPVLLAQKVAIPKLIAYAGWNTTSNSIGTAVTQASIFTKALKKDGNLAEIMAIYKENLEFLTARFLDDLYYQKEINPYINKQLQRRKIDPYHLQTVYYQTNIQVQKMMVSKANHLLREGLVNYPITIRTDQGLEQIIITDLETQTYLPWQRTFEIWIKPTLALTAIKKS</sequence>
<gene>
    <name evidence="2" type="ORF">SAMN04490355_102341</name>
</gene>
<keyword evidence="3" id="KW-1185">Reference proteome</keyword>
<dbReference type="Proteomes" id="UP000199520">
    <property type="component" value="Unassembled WGS sequence"/>
</dbReference>
<protein>
    <recommendedName>
        <fullName evidence="4">DUF4127 family protein</fullName>
    </recommendedName>
</protein>